<dbReference type="InterPro" id="IPR045865">
    <property type="entry name" value="ACT-like_dom_sf"/>
</dbReference>
<evidence type="ECO:0000313" key="16">
    <source>
        <dbReference type="Proteomes" id="UP000662572"/>
    </source>
</evidence>
<dbReference type="EMBL" id="BMZB01000001">
    <property type="protein sequence ID" value="GGZ22373.1"/>
    <property type="molecule type" value="Genomic_DNA"/>
</dbReference>
<accession>A0A918UNC8</accession>
<dbReference type="Pfam" id="PF12710">
    <property type="entry name" value="HAD"/>
    <property type="match status" value="1"/>
</dbReference>
<dbReference type="GO" id="GO:0047545">
    <property type="term" value="F:(S)-2-hydroxyglutarate dehydrogenase activity"/>
    <property type="evidence" value="ECO:0007669"/>
    <property type="project" value="UniProtKB-ARBA"/>
</dbReference>
<dbReference type="InterPro" id="IPR029753">
    <property type="entry name" value="D-isomer_DH_CS"/>
</dbReference>
<evidence type="ECO:0000256" key="9">
    <source>
        <dbReference type="ARBA" id="ARBA00023027"/>
    </source>
</evidence>
<dbReference type="EC" id="1.1.1.399" evidence="4"/>
<comment type="pathway">
    <text evidence="2">Amino-acid biosynthesis; L-serine biosynthesis; L-serine from 3-phospho-D-glycerate: step 1/3.</text>
</comment>
<dbReference type="Gene3D" id="3.40.50.1000">
    <property type="entry name" value="HAD superfamily/HAD-like"/>
    <property type="match status" value="1"/>
</dbReference>
<dbReference type="SUPFAM" id="SSF51735">
    <property type="entry name" value="NAD(P)-binding Rossmann-fold domains"/>
    <property type="match status" value="1"/>
</dbReference>
<reference evidence="15" key="2">
    <citation type="submission" date="2020-09" db="EMBL/GenBank/DDBJ databases">
        <authorList>
            <person name="Sun Q."/>
            <person name="Kim S."/>
        </authorList>
    </citation>
    <scope>NUCLEOTIDE SEQUENCE</scope>
    <source>
        <strain evidence="15">KCTC 32296</strain>
    </source>
</reference>
<dbReference type="NCBIfam" id="TIGR01488">
    <property type="entry name" value="HAD-SF-IB"/>
    <property type="match status" value="1"/>
</dbReference>
<evidence type="ECO:0000256" key="13">
    <source>
        <dbReference type="ARBA" id="ARBA00048731"/>
    </source>
</evidence>
<dbReference type="InterPro" id="IPR029752">
    <property type="entry name" value="D-isomer_DH_CS1"/>
</dbReference>
<dbReference type="InterPro" id="IPR006139">
    <property type="entry name" value="D-isomer_2_OHA_DH_cat_dom"/>
</dbReference>
<dbReference type="GO" id="GO:0051287">
    <property type="term" value="F:NAD binding"/>
    <property type="evidence" value="ECO:0007669"/>
    <property type="project" value="InterPro"/>
</dbReference>
<dbReference type="FunFam" id="3.40.50.720:FF:000041">
    <property type="entry name" value="D-3-phosphoglycerate dehydrogenase"/>
    <property type="match status" value="1"/>
</dbReference>
<evidence type="ECO:0000259" key="14">
    <source>
        <dbReference type="PROSITE" id="PS51671"/>
    </source>
</evidence>
<dbReference type="GO" id="GO:0004617">
    <property type="term" value="F:phosphoglycerate dehydrogenase activity"/>
    <property type="evidence" value="ECO:0007669"/>
    <property type="project" value="UniProtKB-EC"/>
</dbReference>
<dbReference type="EC" id="1.1.1.95" evidence="5"/>
<dbReference type="PROSITE" id="PS00065">
    <property type="entry name" value="D_2_HYDROXYACID_DH_1"/>
    <property type="match status" value="1"/>
</dbReference>
<dbReference type="InterPro" id="IPR036412">
    <property type="entry name" value="HAD-like_sf"/>
</dbReference>
<reference evidence="15" key="1">
    <citation type="journal article" date="2014" name="Int. J. Syst. Evol. Microbiol.">
        <title>Complete genome sequence of Corynebacterium casei LMG S-19264T (=DSM 44701T), isolated from a smear-ripened cheese.</title>
        <authorList>
            <consortium name="US DOE Joint Genome Institute (JGI-PGF)"/>
            <person name="Walter F."/>
            <person name="Albersmeier A."/>
            <person name="Kalinowski J."/>
            <person name="Ruckert C."/>
        </authorList>
    </citation>
    <scope>NUCLEOTIDE SEQUENCE</scope>
    <source>
        <strain evidence="15">KCTC 32296</strain>
    </source>
</reference>
<keyword evidence="8" id="KW-0560">Oxidoreductase</keyword>
<dbReference type="Gene3D" id="3.30.70.260">
    <property type="match status" value="1"/>
</dbReference>
<dbReference type="InterPro" id="IPR023214">
    <property type="entry name" value="HAD_sf"/>
</dbReference>
<dbReference type="AlphaFoldDB" id="A0A918UNC8"/>
<keyword evidence="7" id="KW-0028">Amino-acid biosynthesis</keyword>
<evidence type="ECO:0000256" key="2">
    <source>
        <dbReference type="ARBA" id="ARBA00005216"/>
    </source>
</evidence>
<evidence type="ECO:0000256" key="10">
    <source>
        <dbReference type="ARBA" id="ARBA00023299"/>
    </source>
</evidence>
<evidence type="ECO:0000313" key="15">
    <source>
        <dbReference type="EMBL" id="GGZ22373.1"/>
    </source>
</evidence>
<gene>
    <name evidence="15" type="ORF">GCM10011273_04020</name>
</gene>
<dbReference type="Pfam" id="PF22629">
    <property type="entry name" value="ACT_AHAS_ss"/>
    <property type="match status" value="1"/>
</dbReference>
<comment type="similarity">
    <text evidence="3">Belongs to the D-isomer specific 2-hydroxyacid dehydrogenase family.</text>
</comment>
<evidence type="ECO:0000256" key="1">
    <source>
        <dbReference type="ARBA" id="ARBA00003800"/>
    </source>
</evidence>
<comment type="caution">
    <text evidence="15">The sequence shown here is derived from an EMBL/GenBank/DDBJ whole genome shotgun (WGS) entry which is preliminary data.</text>
</comment>
<evidence type="ECO:0000256" key="11">
    <source>
        <dbReference type="ARBA" id="ARBA00030455"/>
    </source>
</evidence>
<comment type="catalytic activity">
    <reaction evidence="12">
        <text>(R)-2-hydroxyglutarate + NAD(+) = 2-oxoglutarate + NADH + H(+)</text>
        <dbReference type="Rhea" id="RHEA:49612"/>
        <dbReference type="ChEBI" id="CHEBI:15378"/>
        <dbReference type="ChEBI" id="CHEBI:15801"/>
        <dbReference type="ChEBI" id="CHEBI:16810"/>
        <dbReference type="ChEBI" id="CHEBI:57540"/>
        <dbReference type="ChEBI" id="CHEBI:57945"/>
        <dbReference type="EC" id="1.1.1.399"/>
    </reaction>
</comment>
<evidence type="ECO:0000256" key="5">
    <source>
        <dbReference type="ARBA" id="ARBA00013143"/>
    </source>
</evidence>
<evidence type="ECO:0000256" key="4">
    <source>
        <dbReference type="ARBA" id="ARBA00013001"/>
    </source>
</evidence>
<dbReference type="SUPFAM" id="SSF56784">
    <property type="entry name" value="HAD-like"/>
    <property type="match status" value="1"/>
</dbReference>
<comment type="catalytic activity">
    <reaction evidence="13">
        <text>(2R)-3-phosphoglycerate + NAD(+) = 3-phosphooxypyruvate + NADH + H(+)</text>
        <dbReference type="Rhea" id="RHEA:12641"/>
        <dbReference type="ChEBI" id="CHEBI:15378"/>
        <dbReference type="ChEBI" id="CHEBI:18110"/>
        <dbReference type="ChEBI" id="CHEBI:57540"/>
        <dbReference type="ChEBI" id="CHEBI:57945"/>
        <dbReference type="ChEBI" id="CHEBI:58272"/>
        <dbReference type="EC" id="1.1.1.95"/>
    </reaction>
</comment>
<dbReference type="InterPro" id="IPR054480">
    <property type="entry name" value="AHAS_small-like_ACT"/>
</dbReference>
<dbReference type="CDD" id="cd04901">
    <property type="entry name" value="ACT_3PGDH"/>
    <property type="match status" value="1"/>
</dbReference>
<dbReference type="Gene3D" id="1.10.150.210">
    <property type="entry name" value="Phosphoserine phosphatase, domain 2"/>
    <property type="match status" value="1"/>
</dbReference>
<dbReference type="Pfam" id="PF02826">
    <property type="entry name" value="2-Hacid_dh_C"/>
    <property type="match status" value="1"/>
</dbReference>
<dbReference type="RefSeq" id="WP_189484689.1">
    <property type="nucleotide sequence ID" value="NZ_BMZB01000001.1"/>
</dbReference>
<feature type="domain" description="ACT" evidence="14">
    <location>
        <begin position="580"/>
        <end position="649"/>
    </location>
</feature>
<dbReference type="GO" id="GO:0006564">
    <property type="term" value="P:L-serine biosynthetic process"/>
    <property type="evidence" value="ECO:0007669"/>
    <property type="project" value="UniProtKB-KW"/>
</dbReference>
<dbReference type="SUPFAM" id="SSF52283">
    <property type="entry name" value="Formate/glycerate dehydrogenase catalytic domain-like"/>
    <property type="match status" value="1"/>
</dbReference>
<dbReference type="InterPro" id="IPR002912">
    <property type="entry name" value="ACT_dom"/>
</dbReference>
<dbReference type="InterPro" id="IPR050857">
    <property type="entry name" value="D-2-hydroxyacid_DH"/>
</dbReference>
<keyword evidence="9" id="KW-0520">NAD</keyword>
<dbReference type="PANTHER" id="PTHR42789">
    <property type="entry name" value="D-ISOMER SPECIFIC 2-HYDROXYACID DEHYDROGENASE FAMILY PROTEIN (AFU_ORTHOLOGUE AFUA_6G10090)"/>
    <property type="match status" value="1"/>
</dbReference>
<dbReference type="Proteomes" id="UP000662572">
    <property type="component" value="Unassembled WGS sequence"/>
</dbReference>
<dbReference type="PROSITE" id="PS51671">
    <property type="entry name" value="ACT"/>
    <property type="match status" value="1"/>
</dbReference>
<dbReference type="CDD" id="cd12176">
    <property type="entry name" value="PGDH_3"/>
    <property type="match status" value="1"/>
</dbReference>
<evidence type="ECO:0000256" key="12">
    <source>
        <dbReference type="ARBA" id="ARBA00048126"/>
    </source>
</evidence>
<dbReference type="Gene3D" id="3.40.50.720">
    <property type="entry name" value="NAD(P)-binding Rossmann-like Domain"/>
    <property type="match status" value="2"/>
</dbReference>
<dbReference type="Pfam" id="PF00389">
    <property type="entry name" value="2-Hacid_dh"/>
    <property type="match status" value="1"/>
</dbReference>
<keyword evidence="16" id="KW-1185">Reference proteome</keyword>
<organism evidence="15 16">
    <name type="scientific">Asticcacaulis endophyticus</name>
    <dbReference type="NCBI Taxonomy" id="1395890"/>
    <lineage>
        <taxon>Bacteria</taxon>
        <taxon>Pseudomonadati</taxon>
        <taxon>Pseudomonadota</taxon>
        <taxon>Alphaproteobacteria</taxon>
        <taxon>Caulobacterales</taxon>
        <taxon>Caulobacteraceae</taxon>
        <taxon>Asticcacaulis</taxon>
    </lineage>
</organism>
<evidence type="ECO:0000256" key="6">
    <source>
        <dbReference type="ARBA" id="ARBA00021582"/>
    </source>
</evidence>
<dbReference type="PANTHER" id="PTHR42789:SF1">
    <property type="entry name" value="D-ISOMER SPECIFIC 2-HYDROXYACID DEHYDROGENASE FAMILY PROTEIN (AFU_ORTHOLOGUE AFUA_6G10090)"/>
    <property type="match status" value="1"/>
</dbReference>
<keyword evidence="10" id="KW-0718">Serine biosynthesis</keyword>
<evidence type="ECO:0000256" key="8">
    <source>
        <dbReference type="ARBA" id="ARBA00023002"/>
    </source>
</evidence>
<dbReference type="PROSITE" id="PS00671">
    <property type="entry name" value="D_2_HYDROXYACID_DH_3"/>
    <property type="match status" value="1"/>
</dbReference>
<evidence type="ECO:0000256" key="3">
    <source>
        <dbReference type="ARBA" id="ARBA00005854"/>
    </source>
</evidence>
<dbReference type="InterPro" id="IPR006140">
    <property type="entry name" value="D-isomer_DH_NAD-bd"/>
</dbReference>
<comment type="function">
    <text evidence="1">Catalyzes the reversible oxidation of 3-phospho-D-glycerate to 3-phosphonooxypyruvate, the first step of the phosphorylated L-serine biosynthesis pathway. Also catalyzes the reversible oxidation of 2-hydroxyglutarate to 2-oxoglutarate.</text>
</comment>
<name>A0A918UNC8_9CAUL</name>
<dbReference type="InterPro" id="IPR036291">
    <property type="entry name" value="NAD(P)-bd_dom_sf"/>
</dbReference>
<evidence type="ECO:0000256" key="7">
    <source>
        <dbReference type="ARBA" id="ARBA00022605"/>
    </source>
</evidence>
<protein>
    <recommendedName>
        <fullName evidence="6">D-3-phosphoglycerate dehydrogenase</fullName>
        <ecNumber evidence="4">1.1.1.399</ecNumber>
        <ecNumber evidence="5">1.1.1.95</ecNumber>
    </recommendedName>
    <alternativeName>
        <fullName evidence="11">2-oxoglutarate reductase</fullName>
    </alternativeName>
</protein>
<dbReference type="NCBIfam" id="NF008759">
    <property type="entry name" value="PRK11790.1"/>
    <property type="match status" value="1"/>
</dbReference>
<proteinExistence type="inferred from homology"/>
<dbReference type="SUPFAM" id="SSF55021">
    <property type="entry name" value="ACT-like"/>
    <property type="match status" value="1"/>
</dbReference>
<sequence length="649" mass="70656">MTTILENPVADKIQAVVLPTIVLDFDSTFTQVEALDILAEQLFSSDPARLTDITAIKDLTDLAMSGEISFAEALQRRVQILRPTAEDLKGLVETLKGLVSASVARNKEAFLRHPGKFRIISGGFHDFIAPVVAEYGIRPEHILANRLVFGDDGIATGVDQGNPLSKDGGKVVALQGWDITGPVVMVGDGWTDFEVYKGGAADRFYAFVENVKREKVVQATHGIEAAQVVVSFDEVLHNEGFEGRYSFPRSRLKVLLLENVHPTAIQAFREEGYDVTTVKGALDEDDLIAAIQGVHILGIRSKTTVTQKVLDAADKLLAVGAFCIGTNQIDLKGCSKKGIAVFNAPYSNTRSVVEMVMGLTVILTRNIYDKSIQMHTGKWDKSATGAHEVRNKTIGIIGYGAIGSQLSILAEAFGMRVIYYDVAEKLTLGNARRYRSLDALLAEADVLSIHVDGRAENKNLMGAAQFAKMKDGALFINLSRGHVVDIEALAAALKSGKIYGAAVDVFPEEPRTNDDPFVSPLTGIKNLILTPHIGGSTEEAQEAIGEFASERLLNFLNRGDTTFSVNMPNVQLSEVEGRHRFLHIHQNVPGVMAAINNIIAKYNLNILAQHLKTNESLGYVIVDVDRGYSKEALEELKAVTGTLKFRSLT</sequence>